<dbReference type="Proteomes" id="UP000076023">
    <property type="component" value="Unassembled WGS sequence"/>
</dbReference>
<dbReference type="InParanoid" id="A0A146G744"/>
<organism evidence="1 2">
    <name type="scientific">Terrimicrobium sacchariphilum</name>
    <dbReference type="NCBI Taxonomy" id="690879"/>
    <lineage>
        <taxon>Bacteria</taxon>
        <taxon>Pseudomonadati</taxon>
        <taxon>Verrucomicrobiota</taxon>
        <taxon>Terrimicrobiia</taxon>
        <taxon>Terrimicrobiales</taxon>
        <taxon>Terrimicrobiaceae</taxon>
        <taxon>Terrimicrobium</taxon>
    </lineage>
</organism>
<protein>
    <submittedName>
        <fullName evidence="1">Verru_Chthon cassette protein A</fullName>
    </submittedName>
</protein>
<dbReference type="EMBL" id="BDCO01000002">
    <property type="protein sequence ID" value="GAT32588.1"/>
    <property type="molecule type" value="Genomic_DNA"/>
</dbReference>
<accession>A0A146G744</accession>
<dbReference type="InterPro" id="IPR019840">
    <property type="entry name" value="Verru/Chthon_A"/>
</dbReference>
<sequence length="1306" mass="141596">MALVLVLAFLVLITALIIAFLSNVTTEHSGAKGYADGARSKQLADSAAQIAIGAIQAATSHGVQETWASQPGMIRVYDQTGAAKAYYKLYSSDAMVVPSSQVASFTPGVSDVNTQWSTKPALYTDLNSPVVSGNTAVFPILDGNAIRSLSKNRAGASVPAYLGYDADGDGLPDVEGFSVDPSKVSYSPGSAISVTNTPVPMPTKWLYVLQDGTVTVADDTSSTTATFDNAPASKRPTASNPITGRIAFWTDDDTCKVNVNTASEGTYMDMPRFLSDEDTTTLSLNQPMNREFQRYPGHPAMTSLSVVFPTLTANQIYAITPRIVGGGSQGGTVQTVKTGASTIPSLSLDSDRLYATIDELIFAPTLSGSTRALQGLTKEQLARGRFFLTANSRAPDVNLFNKPRVAIWPISSSTGASNRSVFDQQIAFCSTINGYQYFFQRSTDPAQRGSESPTIDLPTASSVNGLGRNRMLMDYLRHLTSQPIPGFGGDFQSKYNTQNSSGATDCDQILTGIFDYIRSANLYDTRVANPFAPGDSTKLGQGQVIPIVDKKTGTKGFGRFPTVSKAFLMFIGNAENSPSLTPPVTMNAWNASSNPTGVKPGNIRVQAGLFLEFFDPSRGFMHIYPKFQVKIDGLNNFQWGPVTDPTTPTVPMKGFPSSATFKAYPSGGWKSYPFTVWDALVNETFVGGLMGWAPFVASKGSGTLGTTSQDVYPFIAYTETASDFPVGGKFNFTGGTITVTILDNQTPANEIQKLTIDIPSSPADGWPVPNLPPVNTVVTLTSPRPEDGGQVVFGDFRTFVGPNNAANHYGGRLNARGDLGNTGQRQTVSWILGRREDGKYTDVVRSVEVAEGDTRMVAAQSNVPSSYFARNVNYDSPSNFMAHSLRTAMNYPYFGATPGKLLPINPSGYVTYPQTYSIGTSSNGSFDSYRPYSQMQVAYDFGYRAPNDAGVRMGGGNSTVLGDWDNGFGYISDGPYINKVDEGDGRASSTSTPYYQYHSTSYDTTMTLFSPNRQIPSAVAFGSLPSEVFANKPWQTLLFRPLPQGHRGLGTPVSGPPFTVPPDYLLLDLFSMPVVEPYPISEPLSTAGRINMNYQIVPFTYINRDTGIRAVLKSEKVIAVADSDVTRYKSYSGNKAALPVRYPINAEETLKGFTERFDRKDIFRSAAEICGISLVPNDPNNANATYNGMAAYWLTHRPTGDNSRERPYATIYPRLTTKSNTYTVHFRVQTLKKSSRTDTGTWVEGKDLVTSEYRGSQVIERYIDPADTRIPDYASASVYSSNNSATDPTLDSFYRFRVLSAKRFSP</sequence>
<keyword evidence="2" id="KW-1185">Reference proteome</keyword>
<gene>
    <name evidence="1" type="ORF">TSACC_2987</name>
</gene>
<evidence type="ECO:0000313" key="1">
    <source>
        <dbReference type="EMBL" id="GAT32588.1"/>
    </source>
</evidence>
<name>A0A146G744_TERSA</name>
<dbReference type="STRING" id="690879.TSACC_2987"/>
<evidence type="ECO:0000313" key="2">
    <source>
        <dbReference type="Proteomes" id="UP000076023"/>
    </source>
</evidence>
<reference evidence="2" key="1">
    <citation type="journal article" date="2017" name="Genome Announc.">
        <title>Draft Genome Sequence of Terrimicrobium sacchariphilum NM-5T, a Facultative Anaerobic Soil Bacterium of the Class Spartobacteria.</title>
        <authorList>
            <person name="Qiu Y.L."/>
            <person name="Tourlousse D.M."/>
            <person name="Matsuura N."/>
            <person name="Ohashi A."/>
            <person name="Sekiguchi Y."/>
        </authorList>
    </citation>
    <scope>NUCLEOTIDE SEQUENCE [LARGE SCALE GENOMIC DNA]</scope>
    <source>
        <strain evidence="2">NM-5</strain>
    </source>
</reference>
<comment type="caution">
    <text evidence="1">The sequence shown here is derived from an EMBL/GenBank/DDBJ whole genome shotgun (WGS) entry which is preliminary data.</text>
</comment>
<proteinExistence type="predicted"/>
<dbReference type="NCBIfam" id="TIGR02600">
    <property type="entry name" value="Verru_Chthon_A"/>
    <property type="match status" value="1"/>
</dbReference>